<evidence type="ECO:0000256" key="4">
    <source>
        <dbReference type="ARBA" id="ARBA00023002"/>
    </source>
</evidence>
<comment type="similarity">
    <text evidence="1 6">Belongs to the pyrroline-5-carboxylate reductase family.</text>
</comment>
<keyword evidence="3 6" id="KW-0521">NADP</keyword>
<dbReference type="PANTHER" id="PTHR11645">
    <property type="entry name" value="PYRROLINE-5-CARBOXYLATE REDUCTASE"/>
    <property type="match status" value="1"/>
</dbReference>
<dbReference type="InterPro" id="IPR028939">
    <property type="entry name" value="P5C_Rdtase_cat_N"/>
</dbReference>
<dbReference type="InterPro" id="IPR000304">
    <property type="entry name" value="Pyrroline-COOH_reductase"/>
</dbReference>
<dbReference type="InterPro" id="IPR008927">
    <property type="entry name" value="6-PGluconate_DH-like_C_sf"/>
</dbReference>
<dbReference type="SUPFAM" id="SSF51735">
    <property type="entry name" value="NAD(P)-binding Rossmann-fold domains"/>
    <property type="match status" value="1"/>
</dbReference>
<dbReference type="AlphaFoldDB" id="A0A1H6TCH0"/>
<evidence type="ECO:0000259" key="10">
    <source>
        <dbReference type="Pfam" id="PF14748"/>
    </source>
</evidence>
<dbReference type="Gene3D" id="1.10.3730.10">
    <property type="entry name" value="ProC C-terminal domain-like"/>
    <property type="match status" value="1"/>
</dbReference>
<evidence type="ECO:0000256" key="2">
    <source>
        <dbReference type="ARBA" id="ARBA00022650"/>
    </source>
</evidence>
<evidence type="ECO:0000256" key="1">
    <source>
        <dbReference type="ARBA" id="ARBA00005525"/>
    </source>
</evidence>
<keyword evidence="6" id="KW-0963">Cytoplasm</keyword>
<dbReference type="FunFam" id="1.10.3730.10:FF:000001">
    <property type="entry name" value="Pyrroline-5-carboxylate reductase"/>
    <property type="match status" value="1"/>
</dbReference>
<dbReference type="Proteomes" id="UP000198564">
    <property type="component" value="Unassembled WGS sequence"/>
</dbReference>
<dbReference type="Pfam" id="PF14748">
    <property type="entry name" value="P5CR_dimer"/>
    <property type="match status" value="1"/>
</dbReference>
<feature type="binding site" evidence="8">
    <location>
        <position position="55"/>
    </location>
    <ligand>
        <name>NADPH</name>
        <dbReference type="ChEBI" id="CHEBI:57783"/>
    </ligand>
</feature>
<protein>
    <recommendedName>
        <fullName evidence="6 7">Pyrroline-5-carboxylate reductase</fullName>
        <shortName evidence="6">P5C reductase</shortName>
        <shortName evidence="6">P5CR</shortName>
        <ecNumber evidence="6 7">1.5.1.2</ecNumber>
    </recommendedName>
    <alternativeName>
        <fullName evidence="6">PCA reductase</fullName>
    </alternativeName>
</protein>
<dbReference type="Gene3D" id="3.40.50.720">
    <property type="entry name" value="NAD(P)-binding Rossmann-like Domain"/>
    <property type="match status" value="1"/>
</dbReference>
<evidence type="ECO:0000256" key="3">
    <source>
        <dbReference type="ARBA" id="ARBA00022857"/>
    </source>
</evidence>
<keyword evidence="6" id="KW-0028">Amino-acid biosynthesis</keyword>
<keyword evidence="12" id="KW-1185">Reference proteome</keyword>
<evidence type="ECO:0000259" key="9">
    <source>
        <dbReference type="Pfam" id="PF03807"/>
    </source>
</evidence>
<dbReference type="PIRSF" id="PIRSF000193">
    <property type="entry name" value="Pyrrol-5-carb_rd"/>
    <property type="match status" value="1"/>
</dbReference>
<feature type="binding site" evidence="8">
    <location>
        <begin position="6"/>
        <end position="11"/>
    </location>
    <ligand>
        <name>NADP(+)</name>
        <dbReference type="ChEBI" id="CHEBI:58349"/>
    </ligand>
</feature>
<feature type="domain" description="Pyrroline-5-carboxylate reductase catalytic N-terminal" evidence="9">
    <location>
        <begin position="2"/>
        <end position="95"/>
    </location>
</feature>
<comment type="catalytic activity">
    <reaction evidence="6">
        <text>L-proline + NADP(+) = (S)-1-pyrroline-5-carboxylate + NADPH + 2 H(+)</text>
        <dbReference type="Rhea" id="RHEA:14109"/>
        <dbReference type="ChEBI" id="CHEBI:15378"/>
        <dbReference type="ChEBI" id="CHEBI:17388"/>
        <dbReference type="ChEBI" id="CHEBI:57783"/>
        <dbReference type="ChEBI" id="CHEBI:58349"/>
        <dbReference type="ChEBI" id="CHEBI:60039"/>
        <dbReference type="EC" id="1.5.1.2"/>
    </reaction>
</comment>
<dbReference type="GO" id="GO:0004735">
    <property type="term" value="F:pyrroline-5-carboxylate reductase activity"/>
    <property type="evidence" value="ECO:0007669"/>
    <property type="project" value="UniProtKB-UniRule"/>
</dbReference>
<evidence type="ECO:0000256" key="5">
    <source>
        <dbReference type="ARBA" id="ARBA00058118"/>
    </source>
</evidence>
<evidence type="ECO:0000256" key="6">
    <source>
        <dbReference type="HAMAP-Rule" id="MF_01925"/>
    </source>
</evidence>
<name>A0A1H6TCH0_9LACT</name>
<accession>A0A1H6TCH0</accession>
<evidence type="ECO:0000256" key="8">
    <source>
        <dbReference type="PIRSR" id="PIRSR000193-1"/>
    </source>
</evidence>
<dbReference type="EMBL" id="FNYW01000015">
    <property type="protein sequence ID" value="SEI73990.1"/>
    <property type="molecule type" value="Genomic_DNA"/>
</dbReference>
<feature type="binding site" evidence="8">
    <location>
        <position position="34"/>
    </location>
    <ligand>
        <name>NADP(+)</name>
        <dbReference type="ChEBI" id="CHEBI:58349"/>
    </ligand>
</feature>
<organism evidence="11 12">
    <name type="scientific">Alkalibacterium gilvum</name>
    <dbReference type="NCBI Taxonomy" id="1130080"/>
    <lineage>
        <taxon>Bacteria</taxon>
        <taxon>Bacillati</taxon>
        <taxon>Bacillota</taxon>
        <taxon>Bacilli</taxon>
        <taxon>Lactobacillales</taxon>
        <taxon>Carnobacteriaceae</taxon>
        <taxon>Alkalibacterium</taxon>
    </lineage>
</organism>
<dbReference type="EC" id="1.5.1.2" evidence="6 7"/>
<dbReference type="InterPro" id="IPR036291">
    <property type="entry name" value="NAD(P)-bd_dom_sf"/>
</dbReference>
<dbReference type="PANTHER" id="PTHR11645:SF0">
    <property type="entry name" value="PYRROLINE-5-CARBOXYLATE REDUCTASE 3"/>
    <property type="match status" value="1"/>
</dbReference>
<dbReference type="GO" id="GO:0005737">
    <property type="term" value="C:cytoplasm"/>
    <property type="evidence" value="ECO:0007669"/>
    <property type="project" value="UniProtKB-SubCell"/>
</dbReference>
<gene>
    <name evidence="6" type="primary">proC</name>
    <name evidence="11" type="ORF">SAMN04488113_11532</name>
</gene>
<feature type="domain" description="Pyrroline-5-carboxylate reductase dimerisation" evidence="10">
    <location>
        <begin position="157"/>
        <end position="260"/>
    </location>
</feature>
<comment type="catalytic activity">
    <reaction evidence="6">
        <text>L-proline + NAD(+) = (S)-1-pyrroline-5-carboxylate + NADH + 2 H(+)</text>
        <dbReference type="Rhea" id="RHEA:14105"/>
        <dbReference type="ChEBI" id="CHEBI:15378"/>
        <dbReference type="ChEBI" id="CHEBI:17388"/>
        <dbReference type="ChEBI" id="CHEBI:57540"/>
        <dbReference type="ChEBI" id="CHEBI:57945"/>
        <dbReference type="ChEBI" id="CHEBI:60039"/>
        <dbReference type="EC" id="1.5.1.2"/>
    </reaction>
</comment>
<keyword evidence="4 6" id="KW-0560">Oxidoreductase</keyword>
<evidence type="ECO:0000313" key="11">
    <source>
        <dbReference type="EMBL" id="SEI73990.1"/>
    </source>
</evidence>
<proteinExistence type="inferred from homology"/>
<dbReference type="HAMAP" id="MF_01925">
    <property type="entry name" value="P5C_reductase"/>
    <property type="match status" value="1"/>
</dbReference>
<comment type="subcellular location">
    <subcellularLocation>
        <location evidence="6">Cytoplasm</location>
    </subcellularLocation>
</comment>
<reference evidence="12" key="1">
    <citation type="submission" date="2016-10" db="EMBL/GenBank/DDBJ databases">
        <authorList>
            <person name="Varghese N."/>
            <person name="Submissions S."/>
        </authorList>
    </citation>
    <scope>NUCLEOTIDE SEQUENCE [LARGE SCALE GENOMIC DNA]</scope>
    <source>
        <strain evidence="12">DSM 25751</strain>
    </source>
</reference>
<dbReference type="UniPathway" id="UPA00098">
    <property type="reaction ID" value="UER00361"/>
</dbReference>
<dbReference type="GO" id="GO:0055129">
    <property type="term" value="P:L-proline biosynthetic process"/>
    <property type="evidence" value="ECO:0007669"/>
    <property type="project" value="UniProtKB-UniRule"/>
</dbReference>
<dbReference type="NCBIfam" id="TIGR00112">
    <property type="entry name" value="proC"/>
    <property type="match status" value="1"/>
</dbReference>
<dbReference type="SUPFAM" id="SSF48179">
    <property type="entry name" value="6-phosphogluconate dehydrogenase C-terminal domain-like"/>
    <property type="match status" value="1"/>
</dbReference>
<dbReference type="RefSeq" id="WP_177170509.1">
    <property type="nucleotide sequence ID" value="NZ_FNYW01000015.1"/>
</dbReference>
<comment type="pathway">
    <text evidence="6">Amino-acid biosynthesis; L-proline biosynthesis; L-proline from L-glutamate 5-semialdehyde: step 1/1.</text>
</comment>
<keyword evidence="2 6" id="KW-0641">Proline biosynthesis</keyword>
<dbReference type="Pfam" id="PF03807">
    <property type="entry name" value="F420_oxidored"/>
    <property type="match status" value="1"/>
</dbReference>
<sequence>MKIGFIGFGNMAKSIASGLLANNILEKKELSFSTRSKESRMAIEQEWEINGLASNQAVLDCSDVVLLSVKPYQVDQVLNELSIPSNVLVLSIVAGFGSEQLNQYIPAEQIIRTMPNLNAQVNESMTALVENDKISTADMEKAKLIFNAIGEVVVIPEDQLGIFIALAGSSPALVFLFIDILSRTAVKYGMPKDKATQITSQAVLGSGKTAKDASDSPWNLIDNVSSPGGITIEAILNLLGSDFSSSLIKAVDEMVQKNDDMTNNSNK</sequence>
<comment type="function">
    <text evidence="5 6">Catalyzes the reduction of 1-pyrroline-5-carboxylate (PCA) to L-proline.</text>
</comment>
<evidence type="ECO:0000256" key="7">
    <source>
        <dbReference type="NCBIfam" id="TIGR00112"/>
    </source>
</evidence>
<dbReference type="STRING" id="1130080.SAMN04488113_11532"/>
<evidence type="ECO:0000313" key="12">
    <source>
        <dbReference type="Proteomes" id="UP000198564"/>
    </source>
</evidence>
<dbReference type="InterPro" id="IPR029036">
    <property type="entry name" value="P5CR_dimer"/>
</dbReference>